<proteinExistence type="predicted"/>
<evidence type="ECO:0000256" key="2">
    <source>
        <dbReference type="SAM" id="Phobius"/>
    </source>
</evidence>
<accession>L1IEF8</accession>
<feature type="transmembrane region" description="Helical" evidence="2">
    <location>
        <begin position="54"/>
        <end position="72"/>
    </location>
</feature>
<organism evidence="3">
    <name type="scientific">Guillardia theta (strain CCMP2712)</name>
    <name type="common">Cryptophyte</name>
    <dbReference type="NCBI Taxonomy" id="905079"/>
    <lineage>
        <taxon>Eukaryota</taxon>
        <taxon>Cryptophyceae</taxon>
        <taxon>Pyrenomonadales</taxon>
        <taxon>Geminigeraceae</taxon>
        <taxon>Guillardia</taxon>
    </lineage>
</organism>
<dbReference type="PaxDb" id="55529-EKX34477"/>
<dbReference type="Proteomes" id="UP000011087">
    <property type="component" value="Unassembled WGS sequence"/>
</dbReference>
<evidence type="ECO:0000256" key="1">
    <source>
        <dbReference type="SAM" id="MobiDB-lite"/>
    </source>
</evidence>
<feature type="region of interest" description="Disordered" evidence="1">
    <location>
        <begin position="81"/>
        <end position="104"/>
    </location>
</feature>
<keyword evidence="2" id="KW-0472">Membrane</keyword>
<evidence type="ECO:0000313" key="4">
    <source>
        <dbReference type="EnsemblProtists" id="EKX34477"/>
    </source>
</evidence>
<feature type="compositionally biased region" description="Basic and acidic residues" evidence="1">
    <location>
        <begin position="92"/>
        <end position="104"/>
    </location>
</feature>
<evidence type="ECO:0000313" key="5">
    <source>
        <dbReference type="Proteomes" id="UP000011087"/>
    </source>
</evidence>
<keyword evidence="2" id="KW-0812">Transmembrane</keyword>
<dbReference type="AlphaFoldDB" id="L1IEF8"/>
<sequence>MCRSPLATRCSHDWTCPDELLAPSSPKPLDNITLPPSSPRQHAAPWADALRSRMYLVVVGIAYLVAIVKVIVNELLVDEEEDTMAGSPTARRAREQEELFSREGMESRATVKRSGFDSRKLLRPEFGQTFKVIRMSACS</sequence>
<evidence type="ECO:0000313" key="3">
    <source>
        <dbReference type="EMBL" id="EKX34477.1"/>
    </source>
</evidence>
<gene>
    <name evidence="3" type="ORF">GUITHDRAFT_119315</name>
</gene>
<dbReference type="RefSeq" id="XP_005821457.1">
    <property type="nucleotide sequence ID" value="XM_005821400.1"/>
</dbReference>
<keyword evidence="5" id="KW-1185">Reference proteome</keyword>
<name>L1IEF8_GUITC</name>
<dbReference type="EMBL" id="JH993108">
    <property type="protein sequence ID" value="EKX34477.1"/>
    <property type="molecule type" value="Genomic_DNA"/>
</dbReference>
<dbReference type="KEGG" id="gtt:GUITHDRAFT_119315"/>
<dbReference type="HOGENOM" id="CLU_1869049_0_0_1"/>
<dbReference type="EnsemblProtists" id="EKX34477">
    <property type="protein sequence ID" value="EKX34477"/>
    <property type="gene ID" value="GUITHDRAFT_119315"/>
</dbReference>
<dbReference type="GeneID" id="17291214"/>
<keyword evidence="2" id="KW-1133">Transmembrane helix</keyword>
<reference evidence="5" key="2">
    <citation type="submission" date="2012-11" db="EMBL/GenBank/DDBJ databases">
        <authorList>
            <person name="Kuo A."/>
            <person name="Curtis B.A."/>
            <person name="Tanifuji G."/>
            <person name="Burki F."/>
            <person name="Gruber A."/>
            <person name="Irimia M."/>
            <person name="Maruyama S."/>
            <person name="Arias M.C."/>
            <person name="Ball S.G."/>
            <person name="Gile G.H."/>
            <person name="Hirakawa Y."/>
            <person name="Hopkins J.F."/>
            <person name="Rensing S.A."/>
            <person name="Schmutz J."/>
            <person name="Symeonidi A."/>
            <person name="Elias M."/>
            <person name="Eveleigh R.J."/>
            <person name="Herman E.K."/>
            <person name="Klute M.J."/>
            <person name="Nakayama T."/>
            <person name="Obornik M."/>
            <person name="Reyes-Prieto A."/>
            <person name="Armbrust E.V."/>
            <person name="Aves S.J."/>
            <person name="Beiko R.G."/>
            <person name="Coutinho P."/>
            <person name="Dacks J.B."/>
            <person name="Durnford D.G."/>
            <person name="Fast N.M."/>
            <person name="Green B.R."/>
            <person name="Grisdale C."/>
            <person name="Hempe F."/>
            <person name="Henrissat B."/>
            <person name="Hoppner M.P."/>
            <person name="Ishida K.-I."/>
            <person name="Kim E."/>
            <person name="Koreny L."/>
            <person name="Kroth P.G."/>
            <person name="Liu Y."/>
            <person name="Malik S.-B."/>
            <person name="Maier U.G."/>
            <person name="McRose D."/>
            <person name="Mock T."/>
            <person name="Neilson J.A."/>
            <person name="Onodera N.T."/>
            <person name="Poole A.M."/>
            <person name="Pritham E.J."/>
            <person name="Richards T.A."/>
            <person name="Rocap G."/>
            <person name="Roy S.W."/>
            <person name="Sarai C."/>
            <person name="Schaack S."/>
            <person name="Shirato S."/>
            <person name="Slamovits C.H."/>
            <person name="Spencer D.F."/>
            <person name="Suzuki S."/>
            <person name="Worden A.Z."/>
            <person name="Zauner S."/>
            <person name="Barry K."/>
            <person name="Bell C."/>
            <person name="Bharti A.K."/>
            <person name="Crow J.A."/>
            <person name="Grimwood J."/>
            <person name="Kramer R."/>
            <person name="Lindquist E."/>
            <person name="Lucas S."/>
            <person name="Salamov A."/>
            <person name="McFadden G.I."/>
            <person name="Lane C.E."/>
            <person name="Keeling P.J."/>
            <person name="Gray M.W."/>
            <person name="Grigoriev I.V."/>
            <person name="Archibald J.M."/>
        </authorList>
    </citation>
    <scope>NUCLEOTIDE SEQUENCE</scope>
    <source>
        <strain evidence="5">CCMP2712</strain>
    </source>
</reference>
<reference evidence="4" key="3">
    <citation type="submission" date="2016-03" db="UniProtKB">
        <authorList>
            <consortium name="EnsemblProtists"/>
        </authorList>
    </citation>
    <scope>IDENTIFICATION</scope>
</reference>
<reference evidence="3 5" key="1">
    <citation type="journal article" date="2012" name="Nature">
        <title>Algal genomes reveal evolutionary mosaicism and the fate of nucleomorphs.</title>
        <authorList>
            <consortium name="DOE Joint Genome Institute"/>
            <person name="Curtis B.A."/>
            <person name="Tanifuji G."/>
            <person name="Burki F."/>
            <person name="Gruber A."/>
            <person name="Irimia M."/>
            <person name="Maruyama S."/>
            <person name="Arias M.C."/>
            <person name="Ball S.G."/>
            <person name="Gile G.H."/>
            <person name="Hirakawa Y."/>
            <person name="Hopkins J.F."/>
            <person name="Kuo A."/>
            <person name="Rensing S.A."/>
            <person name="Schmutz J."/>
            <person name="Symeonidi A."/>
            <person name="Elias M."/>
            <person name="Eveleigh R.J."/>
            <person name="Herman E.K."/>
            <person name="Klute M.J."/>
            <person name="Nakayama T."/>
            <person name="Obornik M."/>
            <person name="Reyes-Prieto A."/>
            <person name="Armbrust E.V."/>
            <person name="Aves S.J."/>
            <person name="Beiko R.G."/>
            <person name="Coutinho P."/>
            <person name="Dacks J.B."/>
            <person name="Durnford D.G."/>
            <person name="Fast N.M."/>
            <person name="Green B.R."/>
            <person name="Grisdale C.J."/>
            <person name="Hempel F."/>
            <person name="Henrissat B."/>
            <person name="Hoppner M.P."/>
            <person name="Ishida K."/>
            <person name="Kim E."/>
            <person name="Koreny L."/>
            <person name="Kroth P.G."/>
            <person name="Liu Y."/>
            <person name="Malik S.B."/>
            <person name="Maier U.G."/>
            <person name="McRose D."/>
            <person name="Mock T."/>
            <person name="Neilson J.A."/>
            <person name="Onodera N.T."/>
            <person name="Poole A.M."/>
            <person name="Pritham E.J."/>
            <person name="Richards T.A."/>
            <person name="Rocap G."/>
            <person name="Roy S.W."/>
            <person name="Sarai C."/>
            <person name="Schaack S."/>
            <person name="Shirato S."/>
            <person name="Slamovits C.H."/>
            <person name="Spencer D.F."/>
            <person name="Suzuki S."/>
            <person name="Worden A.Z."/>
            <person name="Zauner S."/>
            <person name="Barry K."/>
            <person name="Bell C."/>
            <person name="Bharti A.K."/>
            <person name="Crow J.A."/>
            <person name="Grimwood J."/>
            <person name="Kramer R."/>
            <person name="Lindquist E."/>
            <person name="Lucas S."/>
            <person name="Salamov A."/>
            <person name="McFadden G.I."/>
            <person name="Lane C.E."/>
            <person name="Keeling P.J."/>
            <person name="Gray M.W."/>
            <person name="Grigoriev I.V."/>
            <person name="Archibald J.M."/>
        </authorList>
    </citation>
    <scope>NUCLEOTIDE SEQUENCE</scope>
    <source>
        <strain evidence="3 5">CCMP2712</strain>
    </source>
</reference>
<protein>
    <submittedName>
        <fullName evidence="3 4">Uncharacterized protein</fullName>
    </submittedName>
</protein>